<reference evidence="8" key="1">
    <citation type="submission" date="2023-07" db="EMBL/GenBank/DDBJ databases">
        <authorList>
            <consortium name="AG Swart"/>
            <person name="Singh M."/>
            <person name="Singh A."/>
            <person name="Seah K."/>
            <person name="Emmerich C."/>
        </authorList>
    </citation>
    <scope>NUCLEOTIDE SEQUENCE</scope>
    <source>
        <strain evidence="8">DP1</strain>
    </source>
</reference>
<dbReference type="GO" id="GO:0031464">
    <property type="term" value="C:Cul4A-RING E3 ubiquitin ligase complex"/>
    <property type="evidence" value="ECO:0007669"/>
    <property type="project" value="TreeGrafter"/>
</dbReference>
<evidence type="ECO:0008006" key="10">
    <source>
        <dbReference type="Google" id="ProtNLM"/>
    </source>
</evidence>
<protein>
    <recommendedName>
        <fullName evidence="10">Sulfite exporter TauE/SafE</fullName>
    </recommendedName>
</protein>
<keyword evidence="2 6" id="KW-0812">Transmembrane</keyword>
<dbReference type="EMBL" id="CAMPGE010005715">
    <property type="protein sequence ID" value="CAI2364560.1"/>
    <property type="molecule type" value="Genomic_DNA"/>
</dbReference>
<dbReference type="PANTHER" id="PTHR14255:SF3">
    <property type="entry name" value="SULFITE EXPORTER TAUE_SAFE FAMILY PROTEIN 5-RELATED"/>
    <property type="match status" value="1"/>
</dbReference>
<feature type="compositionally biased region" description="Basic and acidic residues" evidence="5">
    <location>
        <begin position="252"/>
        <end position="265"/>
    </location>
</feature>
<evidence type="ECO:0000313" key="9">
    <source>
        <dbReference type="Proteomes" id="UP001295684"/>
    </source>
</evidence>
<comment type="subcellular location">
    <subcellularLocation>
        <location evidence="1">Membrane</location>
        <topology evidence="1">Multi-pass membrane protein</topology>
    </subcellularLocation>
</comment>
<organism evidence="8 9">
    <name type="scientific">Euplotes crassus</name>
    <dbReference type="NCBI Taxonomy" id="5936"/>
    <lineage>
        <taxon>Eukaryota</taxon>
        <taxon>Sar</taxon>
        <taxon>Alveolata</taxon>
        <taxon>Ciliophora</taxon>
        <taxon>Intramacronucleata</taxon>
        <taxon>Spirotrichea</taxon>
        <taxon>Hypotrichia</taxon>
        <taxon>Euplotida</taxon>
        <taxon>Euplotidae</taxon>
        <taxon>Moneuplotes</taxon>
    </lineage>
</organism>
<feature type="transmembrane region" description="Helical" evidence="6">
    <location>
        <begin position="65"/>
        <end position="97"/>
    </location>
</feature>
<keyword evidence="9" id="KW-1185">Reference proteome</keyword>
<evidence type="ECO:0000256" key="4">
    <source>
        <dbReference type="ARBA" id="ARBA00023136"/>
    </source>
</evidence>
<accession>A0AAD1XBM2</accession>
<feature type="transmembrane region" description="Helical" evidence="6">
    <location>
        <begin position="358"/>
        <end position="379"/>
    </location>
</feature>
<keyword evidence="3 6" id="KW-1133">Transmembrane helix</keyword>
<feature type="transmembrane region" description="Helical" evidence="6">
    <location>
        <begin position="166"/>
        <end position="187"/>
    </location>
</feature>
<feature type="signal peptide" evidence="7">
    <location>
        <begin position="1"/>
        <end position="24"/>
    </location>
</feature>
<dbReference type="InterPro" id="IPR002781">
    <property type="entry name" value="TM_pro_TauE-like"/>
</dbReference>
<dbReference type="GO" id="GO:0016020">
    <property type="term" value="C:membrane"/>
    <property type="evidence" value="ECO:0007669"/>
    <property type="project" value="UniProtKB-SubCell"/>
</dbReference>
<feature type="region of interest" description="Disordered" evidence="5">
    <location>
        <begin position="200"/>
        <end position="226"/>
    </location>
</feature>
<keyword evidence="4 6" id="KW-0472">Membrane</keyword>
<feature type="transmembrane region" description="Helical" evidence="6">
    <location>
        <begin position="408"/>
        <end position="430"/>
    </location>
</feature>
<dbReference type="AlphaFoldDB" id="A0AAD1XBM2"/>
<feature type="region of interest" description="Disordered" evidence="5">
    <location>
        <begin position="243"/>
        <end position="300"/>
    </location>
</feature>
<dbReference type="PANTHER" id="PTHR14255">
    <property type="entry name" value="CEREBLON"/>
    <property type="match status" value="1"/>
</dbReference>
<feature type="chain" id="PRO_5042271462" description="Sulfite exporter TauE/SafE" evidence="7">
    <location>
        <begin position="25"/>
        <end position="546"/>
    </location>
</feature>
<feature type="transmembrane region" description="Helical" evidence="6">
    <location>
        <begin position="471"/>
        <end position="492"/>
    </location>
</feature>
<name>A0AAD1XBM2_EUPCR</name>
<evidence type="ECO:0000256" key="3">
    <source>
        <dbReference type="ARBA" id="ARBA00022989"/>
    </source>
</evidence>
<feature type="compositionally biased region" description="Basic and acidic residues" evidence="5">
    <location>
        <begin position="200"/>
        <end position="224"/>
    </location>
</feature>
<feature type="compositionally biased region" description="Acidic residues" evidence="5">
    <location>
        <begin position="278"/>
        <end position="291"/>
    </location>
</feature>
<dbReference type="Proteomes" id="UP001295684">
    <property type="component" value="Unassembled WGS sequence"/>
</dbReference>
<gene>
    <name evidence="8" type="ORF">ECRASSUSDP1_LOCUS5905</name>
</gene>
<evidence type="ECO:0000256" key="7">
    <source>
        <dbReference type="SAM" id="SignalP"/>
    </source>
</evidence>
<evidence type="ECO:0000256" key="6">
    <source>
        <dbReference type="SAM" id="Phobius"/>
    </source>
</evidence>
<feature type="transmembrane region" description="Helical" evidence="6">
    <location>
        <begin position="321"/>
        <end position="338"/>
    </location>
</feature>
<feature type="transmembrane region" description="Helical" evidence="6">
    <location>
        <begin position="135"/>
        <end position="154"/>
    </location>
</feature>
<feature type="transmembrane region" description="Helical" evidence="6">
    <location>
        <begin position="504"/>
        <end position="526"/>
    </location>
</feature>
<evidence type="ECO:0000256" key="1">
    <source>
        <dbReference type="ARBA" id="ARBA00004141"/>
    </source>
</evidence>
<evidence type="ECO:0000256" key="5">
    <source>
        <dbReference type="SAM" id="MobiDB-lite"/>
    </source>
</evidence>
<evidence type="ECO:0000313" key="8">
    <source>
        <dbReference type="EMBL" id="CAI2364560.1"/>
    </source>
</evidence>
<feature type="transmembrane region" description="Helical" evidence="6">
    <location>
        <begin position="442"/>
        <end position="464"/>
    </location>
</feature>
<comment type="caution">
    <text evidence="8">The sequence shown here is derived from an EMBL/GenBank/DDBJ whole genome shotgun (WGS) entry which is preliminary data.</text>
</comment>
<keyword evidence="7" id="KW-0732">Signal</keyword>
<sequence>MRCLLYLHCAIVLLILLLLPLAQATKGLDNDCVSDDDCYNTYEHCSISEKECIHKDVFPQEIMEFFGSIVLGLMIALSNAGGIGGGGIIVPIAIIFFRFRTKQAVAISNFCIFTASVVRYALNFNKKHPKKDAKIIDYSITMIMLPMVLLGSLFGVQINMIIPESILLGALTIILIYLSITSLRTSLKIRKKENLEKVKDDIPEEQRSESQEDKKSEEEKKNIQSEDLLNNDGDVCSIYENPIPPIPNSVKETSHESSKEKEGVPKVKKGTLLKSDNSSEEEKEIVSDEDSKDSKEKEESDVHPELAKIIWKEQSHIKPSTLILFPFLFITLIVLILIRGTSSVDSIVGIESCSAGSFVVLAILILFYVVMTGFNTILVKNEYRIKVEQGYNFVEGDLKWETKLLVQFILCAFGAGFIAGTVGLGGGVIFNPLLLSFKVPPQVASATGMFMITFGSLSNVFLFTMADYFHFGFGFWLGAYTALGTTVGIISVNKLIKKTGRTSYIAFILTLVIILSAIIIPIYGILQLIQDSNDGKNLLEFGSFCD</sequence>
<proteinExistence type="predicted"/>
<dbReference type="Pfam" id="PF01925">
    <property type="entry name" value="TauE"/>
    <property type="match status" value="2"/>
</dbReference>
<evidence type="ECO:0000256" key="2">
    <source>
        <dbReference type="ARBA" id="ARBA00022692"/>
    </source>
</evidence>
<dbReference type="GO" id="GO:0016567">
    <property type="term" value="P:protein ubiquitination"/>
    <property type="evidence" value="ECO:0007669"/>
    <property type="project" value="TreeGrafter"/>
</dbReference>